<dbReference type="InterPro" id="IPR055812">
    <property type="entry name" value="DUF7388"/>
</dbReference>
<reference evidence="1 2" key="1">
    <citation type="submission" date="2019-12" db="EMBL/GenBank/DDBJ databases">
        <title>Isolation and characterization of three novel carbon monoxide-oxidizing members of Halobacteria from salione crusts and soils.</title>
        <authorList>
            <person name="Myers M.R."/>
            <person name="King G.M."/>
        </authorList>
    </citation>
    <scope>NUCLEOTIDE SEQUENCE [LARGE SCALE GENOMIC DNA]</scope>
    <source>
        <strain evidence="1 2">WSA2</strain>
    </source>
</reference>
<evidence type="ECO:0000313" key="1">
    <source>
        <dbReference type="EMBL" id="MXR41322.1"/>
    </source>
</evidence>
<dbReference type="SUPFAM" id="SSF51679">
    <property type="entry name" value="Bacterial luciferase-like"/>
    <property type="match status" value="1"/>
</dbReference>
<protein>
    <submittedName>
        <fullName evidence="1">Luciferase</fullName>
    </submittedName>
</protein>
<dbReference type="InterPro" id="IPR036661">
    <property type="entry name" value="Luciferase-like_sf"/>
</dbReference>
<dbReference type="Pfam" id="PF24114">
    <property type="entry name" value="DUF7388"/>
    <property type="match status" value="1"/>
</dbReference>
<dbReference type="OrthoDB" id="340945at2157"/>
<keyword evidence="2" id="KW-1185">Reference proteome</keyword>
<comment type="caution">
    <text evidence="1">The sequence shown here is derived from an EMBL/GenBank/DDBJ whole genome shotgun (WGS) entry which is preliminary data.</text>
</comment>
<dbReference type="RefSeq" id="WP_159665452.1">
    <property type="nucleotide sequence ID" value="NZ_WUUS01000004.1"/>
</dbReference>
<dbReference type="EMBL" id="WUUS01000004">
    <property type="protein sequence ID" value="MXR41322.1"/>
    <property type="molecule type" value="Genomic_DNA"/>
</dbReference>
<sequence length="268" mass="27795">MTLTASEPADSVVSRTGLDGVALKPTECDVSVAADLPVDLVCLDYEGREALPDPETLADLAGSVDLRVTTPVRADGFDPRGDDSLVATLPDAAKRVLVAGHGAYLSDAERERAVAPRLGDAAAAVREAGGTPWVGTEGVERLALAAGGVQYDLLSRSTERDVRGLRAAGFDGELALYAPVVPTDDEDAVLDAVGAYAARRRPVREALPEGAETDAAATGRAREVLSAAVRDFALVGDPETVGERVRDLKAVGVDHVVGYPATGVDSLR</sequence>
<name>A0A6B0SYC3_9EURY</name>
<evidence type="ECO:0000313" key="2">
    <source>
        <dbReference type="Proteomes" id="UP000437065"/>
    </source>
</evidence>
<dbReference type="AlphaFoldDB" id="A0A6B0SYC3"/>
<dbReference type="Gene3D" id="3.20.20.30">
    <property type="entry name" value="Luciferase-like domain"/>
    <property type="match status" value="1"/>
</dbReference>
<dbReference type="Proteomes" id="UP000437065">
    <property type="component" value="Unassembled WGS sequence"/>
</dbReference>
<gene>
    <name evidence="1" type="ORF">GRX01_08220</name>
</gene>
<organism evidence="1 2">
    <name type="scientific">Halobaculum saliterrae</name>
    <dbReference type="NCBI Taxonomy" id="2073113"/>
    <lineage>
        <taxon>Archaea</taxon>
        <taxon>Methanobacteriati</taxon>
        <taxon>Methanobacteriota</taxon>
        <taxon>Stenosarchaea group</taxon>
        <taxon>Halobacteria</taxon>
        <taxon>Halobacteriales</taxon>
        <taxon>Haloferacaceae</taxon>
        <taxon>Halobaculum</taxon>
    </lineage>
</organism>
<accession>A0A6B0SYC3</accession>
<dbReference type="GO" id="GO:0016705">
    <property type="term" value="F:oxidoreductase activity, acting on paired donors, with incorporation or reduction of molecular oxygen"/>
    <property type="evidence" value="ECO:0007669"/>
    <property type="project" value="InterPro"/>
</dbReference>
<proteinExistence type="predicted"/>